<dbReference type="AlphaFoldDB" id="A0ABC9AYX1"/>
<keyword evidence="1" id="KW-1133">Transmembrane helix</keyword>
<feature type="transmembrane region" description="Helical" evidence="1">
    <location>
        <begin position="33"/>
        <end position="53"/>
    </location>
</feature>
<name>A0ABC9AYX1_9POAL</name>
<feature type="domain" description="DUF4220" evidence="2">
    <location>
        <begin position="67"/>
        <end position="456"/>
    </location>
</feature>
<proteinExistence type="predicted"/>
<keyword evidence="1" id="KW-0812">Transmembrane</keyword>
<dbReference type="Proteomes" id="UP001497457">
    <property type="component" value="Chromosome 23rd"/>
</dbReference>
<reference evidence="4" key="1">
    <citation type="submission" date="2024-06" db="EMBL/GenBank/DDBJ databases">
        <authorList>
            <person name="Ryan C."/>
        </authorList>
    </citation>
    <scope>NUCLEOTIDE SEQUENCE [LARGE SCALE GENOMIC DNA]</scope>
</reference>
<evidence type="ECO:0000313" key="3">
    <source>
        <dbReference type="EMBL" id="CAL4987016.1"/>
    </source>
</evidence>
<feature type="transmembrane region" description="Helical" evidence="1">
    <location>
        <begin position="65"/>
        <end position="86"/>
    </location>
</feature>
<feature type="transmembrane region" description="Helical" evidence="1">
    <location>
        <begin position="153"/>
        <end position="177"/>
    </location>
</feature>
<feature type="transmembrane region" description="Helical" evidence="1">
    <location>
        <begin position="591"/>
        <end position="610"/>
    </location>
</feature>
<reference evidence="3 4" key="2">
    <citation type="submission" date="2024-10" db="EMBL/GenBank/DDBJ databases">
        <authorList>
            <person name="Ryan C."/>
        </authorList>
    </citation>
    <scope>NUCLEOTIDE SEQUENCE [LARGE SCALE GENOMIC DNA]</scope>
</reference>
<evidence type="ECO:0000259" key="2">
    <source>
        <dbReference type="Pfam" id="PF13968"/>
    </source>
</evidence>
<organism evidence="3 4">
    <name type="scientific">Urochloa decumbens</name>
    <dbReference type="NCBI Taxonomy" id="240449"/>
    <lineage>
        <taxon>Eukaryota</taxon>
        <taxon>Viridiplantae</taxon>
        <taxon>Streptophyta</taxon>
        <taxon>Embryophyta</taxon>
        <taxon>Tracheophyta</taxon>
        <taxon>Spermatophyta</taxon>
        <taxon>Magnoliopsida</taxon>
        <taxon>Liliopsida</taxon>
        <taxon>Poales</taxon>
        <taxon>Poaceae</taxon>
        <taxon>PACMAD clade</taxon>
        <taxon>Panicoideae</taxon>
        <taxon>Panicodae</taxon>
        <taxon>Paniceae</taxon>
        <taxon>Melinidinae</taxon>
        <taxon>Urochloa</taxon>
    </lineage>
</organism>
<dbReference type="EMBL" id="OZ075133">
    <property type="protein sequence ID" value="CAL4987016.1"/>
    <property type="molecule type" value="Genomic_DNA"/>
</dbReference>
<accession>A0ABC9AYX1</accession>
<dbReference type="PANTHER" id="PTHR31325">
    <property type="entry name" value="OS01G0798800 PROTEIN-RELATED"/>
    <property type="match status" value="1"/>
</dbReference>
<dbReference type="InterPro" id="IPR025315">
    <property type="entry name" value="DUF4220"/>
</dbReference>
<evidence type="ECO:0000256" key="1">
    <source>
        <dbReference type="SAM" id="Phobius"/>
    </source>
</evidence>
<feature type="transmembrane region" description="Helical" evidence="1">
    <location>
        <begin position="401"/>
        <end position="422"/>
    </location>
</feature>
<dbReference type="Pfam" id="PF13968">
    <property type="entry name" value="DUF4220"/>
    <property type="match status" value="1"/>
</dbReference>
<protein>
    <recommendedName>
        <fullName evidence="2">DUF4220 domain-containing protein</fullName>
    </recommendedName>
</protein>
<sequence length="754" mass="84266">MRPIRNSEQHGSENVVKNQSLASAERLWNEWEVHFLILLSLALQVFLLIAGSIRWRSASRIFQSLTWLAYLSADSVAVFVLGHLAVYASGPGHELMPFWAPFVLVHLGGQSTITAFSMQDNELWGRHLLGLVTQVAVAGYVVSKSSWPDGRLLATMVLMFLSGFFKYAERTFCLYIASPSNLRDMSLGIISWLVKSGHPDFVEATILQIREPEDQEYFYLSLGSDYSRERARSELTERFRSMLNVHSTSMDEGFGDMMESILHSIVSMDAPLNDPITVLCADIIPSMHAQCKSTVGNGSKAYEIVAARLVPCQRRLYTKSPLNRLRLYIFSKYVDHCCGPCVGRCRGRGSLRSAAISGAMSVLLIAPVLYLPTFLTPIALALFRDTDKAGQLHNHSRADVIVSYTLLVGALALEVTSVLIMFSYCISDFTGSVVDLMSSASRKKWSEKLAQYNMIRTYATQSEGIPPQWIKSPLDACGFKLFDVTHISLPQDLKKLVLDKLLDFGAAGHEEWSFASTGGSLALHKWADKHKGSPYARPGTALHRTINGMEFQMRVLIWQIATDICYLGDGSQPSFNPDRSLKKMCRELSNYIMYLIFKCGVMLTTNSQFLHHRALKELERALSDHNVGEEGATREVFQAWKNSHCGPVTSSSSSSSQPKGHLQLLQTIHEDLESPVLPRACELAQELIAIQEDQRWDLITAVWLEMLFFTAPRCGGAFHSQHLTTGGEFITHVLLLMYFLGPFLPPRSEYVPGL</sequence>
<keyword evidence="4" id="KW-1185">Reference proteome</keyword>
<dbReference type="InterPro" id="IPR007658">
    <property type="entry name" value="DUF594"/>
</dbReference>
<dbReference type="Pfam" id="PF04578">
    <property type="entry name" value="DUF594"/>
    <property type="match status" value="1"/>
</dbReference>
<gene>
    <name evidence="3" type="ORF">URODEC1_LOCUS58636</name>
</gene>
<feature type="transmembrane region" description="Helical" evidence="1">
    <location>
        <begin position="128"/>
        <end position="147"/>
    </location>
</feature>
<feature type="transmembrane region" description="Helical" evidence="1">
    <location>
        <begin position="98"/>
        <end position="116"/>
    </location>
</feature>
<evidence type="ECO:0000313" key="4">
    <source>
        <dbReference type="Proteomes" id="UP001497457"/>
    </source>
</evidence>
<feature type="transmembrane region" description="Helical" evidence="1">
    <location>
        <begin position="354"/>
        <end position="381"/>
    </location>
</feature>
<keyword evidence="1" id="KW-0472">Membrane</keyword>